<dbReference type="EMBL" id="BQNB010020141">
    <property type="protein sequence ID" value="GJT92762.1"/>
    <property type="molecule type" value="Genomic_DNA"/>
</dbReference>
<sequence length="349" mass="37509">AAVFTLQNICEKTIWPGIQPSGGRPVLMEGGLELRHQESIFVTTPTGWSGRFWARTGCTFNANGEGTCETGDCGSGLYCRDCPSDLQVKGNDGETVACKSGCTAYHAPNYAFDDASSTFTCPEANYLISTDAAVFTLQNRCEKTIWPGIQPSGGRPVLMEGGLELRHQESIFVTTPTGWSGRFWARTGCTFNANGEGTCETGDCGSGLYCRGAGGVPPASLAEFTLDSPLDFYDVSLVDGYNMPISILPYDDAGLCQSVVCDANLNQDCPSDLQVKGNDGETVACKSGCTAYHAPEYCCTGQFQNPNTCKPTNYSQYFKSGCPHSYSYAFDDASSTFTCREANYLISFC</sequence>
<comment type="caution">
    <text evidence="1">The sequence shown here is derived from an EMBL/GenBank/DDBJ whole genome shotgun (WGS) entry which is preliminary data.</text>
</comment>
<protein>
    <submittedName>
        <fullName evidence="1">Thaumatin-like protein</fullName>
    </submittedName>
</protein>
<dbReference type="PRINTS" id="PR00347">
    <property type="entry name" value="THAUMATIN"/>
</dbReference>
<evidence type="ECO:0000313" key="2">
    <source>
        <dbReference type="Proteomes" id="UP001151760"/>
    </source>
</evidence>
<proteinExistence type="predicted"/>
<evidence type="ECO:0000313" key="1">
    <source>
        <dbReference type="EMBL" id="GJT92762.1"/>
    </source>
</evidence>
<gene>
    <name evidence="1" type="ORF">Tco_1081607</name>
</gene>
<organism evidence="1 2">
    <name type="scientific">Tanacetum coccineum</name>
    <dbReference type="NCBI Taxonomy" id="301880"/>
    <lineage>
        <taxon>Eukaryota</taxon>
        <taxon>Viridiplantae</taxon>
        <taxon>Streptophyta</taxon>
        <taxon>Embryophyta</taxon>
        <taxon>Tracheophyta</taxon>
        <taxon>Spermatophyta</taxon>
        <taxon>Magnoliopsida</taxon>
        <taxon>eudicotyledons</taxon>
        <taxon>Gunneridae</taxon>
        <taxon>Pentapetalae</taxon>
        <taxon>asterids</taxon>
        <taxon>campanulids</taxon>
        <taxon>Asterales</taxon>
        <taxon>Asteraceae</taxon>
        <taxon>Asteroideae</taxon>
        <taxon>Anthemideae</taxon>
        <taxon>Anthemidinae</taxon>
        <taxon>Tanacetum</taxon>
    </lineage>
</organism>
<dbReference type="PROSITE" id="PS51367">
    <property type="entry name" value="THAUMATIN_2"/>
    <property type="match status" value="2"/>
</dbReference>
<feature type="non-terminal residue" evidence="1">
    <location>
        <position position="1"/>
    </location>
</feature>
<dbReference type="CDD" id="cd09218">
    <property type="entry name" value="TLP-PA"/>
    <property type="match status" value="1"/>
</dbReference>
<dbReference type="InterPro" id="IPR001938">
    <property type="entry name" value="Thaumatin"/>
</dbReference>
<dbReference type="Gene3D" id="2.60.110.10">
    <property type="entry name" value="Thaumatin"/>
    <property type="match status" value="3"/>
</dbReference>
<reference evidence="1" key="2">
    <citation type="submission" date="2022-01" db="EMBL/GenBank/DDBJ databases">
        <authorList>
            <person name="Yamashiro T."/>
            <person name="Shiraishi A."/>
            <person name="Satake H."/>
            <person name="Nakayama K."/>
        </authorList>
    </citation>
    <scope>NUCLEOTIDE SEQUENCE</scope>
</reference>
<dbReference type="PANTHER" id="PTHR31048">
    <property type="entry name" value="OS03G0233200 PROTEIN"/>
    <property type="match status" value="1"/>
</dbReference>
<dbReference type="PROSITE" id="PS00316">
    <property type="entry name" value="THAUMATIN_1"/>
    <property type="match status" value="2"/>
</dbReference>
<accession>A0ABQ5HY23</accession>
<dbReference type="SUPFAM" id="SSF49870">
    <property type="entry name" value="Osmotin, thaumatin-like protein"/>
    <property type="match status" value="2"/>
</dbReference>
<dbReference type="InterPro" id="IPR037176">
    <property type="entry name" value="Osmotin/thaumatin-like_sf"/>
</dbReference>
<dbReference type="SMART" id="SM00205">
    <property type="entry name" value="THN"/>
    <property type="match status" value="2"/>
</dbReference>
<reference evidence="1" key="1">
    <citation type="journal article" date="2022" name="Int. J. Mol. Sci.">
        <title>Draft Genome of Tanacetum Coccineum: Genomic Comparison of Closely Related Tanacetum-Family Plants.</title>
        <authorList>
            <person name="Yamashiro T."/>
            <person name="Shiraishi A."/>
            <person name="Nakayama K."/>
            <person name="Satake H."/>
        </authorList>
    </citation>
    <scope>NUCLEOTIDE SEQUENCE</scope>
</reference>
<dbReference type="Proteomes" id="UP001151760">
    <property type="component" value="Unassembled WGS sequence"/>
</dbReference>
<dbReference type="InterPro" id="IPR017949">
    <property type="entry name" value="Thaumatin_CS"/>
</dbReference>
<name>A0ABQ5HY23_9ASTR</name>
<keyword evidence="2" id="KW-1185">Reference proteome</keyword>
<dbReference type="Pfam" id="PF00314">
    <property type="entry name" value="Thaumatin"/>
    <property type="match status" value="2"/>
</dbReference>